<sequence>MHRATTGRGRSGGGVFAKVPQTDGDEGHGPSHERRTPTQFRRQVQSILRQGNPGGGPGTEGLHSSPALSDTTLISGDYLEVHDDGHPEVDIGDYAEYGGYYGPRATNASLTKSLRAGLGIEVRPGTEASDGLCVDDPSTSISYKGSEGNVEERVPCDAPNYRPPVLRKRFLFALIAALVVLLSLTELAVHLFPDASKTPSAADGRDSTPELLHSPSSRKGSAGDDGSAGVLLQGRQNEHPVGNDDTNSPSPVPPTEETPAIPTESPDTTPPTVVQPPQETRMTRTSNAPSTQITETSAEQQPTVPATTETTTAADLPTAPEAPTTTTDVPTIPKNPPPTPSDTSNPGTTTTVEPIAPLPTETTTEAPDAPTSNTEVEAPSTSAPKPSPEEPTLTDTQTSQQPPAPTSKVPSTQEPTKTGDHQPPDTPETSPPPGTSQPTKILEPPSDPEPTTSAETTNSAPPVATQEPETTTTEKTETKPPVETQTPPHTENPPDKPPEPTTSVRTTDSPPPAETEKPENTTKDSTVPKPPVETQPPPHTDQPPEPTSTTENTAIPSKEPELSILPVDAPGTSRTPTDSPAKPTESPGPSDQHPAQPQPTEPQLTETEQPPKPTQGGPSQGPPSEGQPTTQQPTSEQPTQGKPTADQPTTAQPSPEQPTSERPSTQQPTTGQPTTEQPTTQAPPTRGPTRESPTEGPTTQQPSTQAPPTQGPIQEPPTEGPPAQGSTTQPPASEQTATEKPTTDRPTTEQPTSEHPTQGQPTPAQPAHEQPTEGQPTEGQHTEGQPTEGQPTQGQPSQEQPTQGLPTPGPSTTTGPIIAQPTTFIAPVPSSSSEAEGGLEPSSSPRPPGTSIPSTDGPGTGPPSSENPTSDPSGPSIPITLTLSSTGTVSKEQSSPAKPPSPPETTTAAEASETGEAGAVSVTKTSTRDADSPSDPEPFTTLVLTEDTSTNAHPEVPALEAPTSDDDDDYSRVATTTSMTHEIDFGHRLIQSALTLYTPTEVGGGKATPIWAYRTFTTTVETDTDGRPTKTETWALLYQAQKTILTDYQGRPTRTLTYYAVPYETTLHDRLGHPTATTTTDVAQAPTTRTLRDENGIATRTITEMVPISSTTVLVVTATPANTADPGGVGGVDPESAMRVSDAQYFLVLVFPTLAAIALAIPVRILNRTAKLYQPFHAMTSHSGAPASESLCLDTTGPRSLLVGIRSASRGHALPSLTGALVLASAVLIPLSGDVARLRLEGPGCVVGNGTATDCATAVAIRPNTARAVIGILAFMLALTCIVAAVLRRWRTGVVQSRSFRPWSLHHMAHLGTNPDIRLLLGRLRKGKKITADGTLRRFGGRSFVLDYWKDNGVLKYGILISSEAGQPLRRGRVESVTFVSRGSRGHGMPFFLLTFPGRAMLLSFLCAALIFVLVYNITGERRAGTIVTGESLGLRVLFAATGVSLAFVWDSFFYCKSGPVLLCRRCVHANASTAVASMSPFRLLNRRNQHYAQEAIQTAPPTSVFSGAASTLRRRRRDLYLGVVAAAGVFAELLPLLLSNVPFEARRSYPGFEPCTWISIIILCLMILVVVGSFLVRWPHMPIDPTSLAGLLYYALDPEISSSVTGRSPSGGALFGRVDAPDV</sequence>
<feature type="region of interest" description="Disordered" evidence="1">
    <location>
        <begin position="195"/>
        <end position="970"/>
    </location>
</feature>
<feature type="transmembrane region" description="Helical" evidence="2">
    <location>
        <begin position="1391"/>
        <end position="1415"/>
    </location>
</feature>
<feature type="compositionally biased region" description="Polar residues" evidence="1">
    <location>
        <begin position="449"/>
        <end position="459"/>
    </location>
</feature>
<evidence type="ECO:0000313" key="4">
    <source>
        <dbReference type="Proteomes" id="UP000294003"/>
    </source>
</evidence>
<feature type="compositionally biased region" description="Low complexity" evidence="1">
    <location>
        <begin position="341"/>
        <end position="371"/>
    </location>
</feature>
<comment type="caution">
    <text evidence="3">The sequence shown here is derived from an EMBL/GenBank/DDBJ whole genome shotgun (WGS) entry which is preliminary data.</text>
</comment>
<feature type="compositionally biased region" description="Low complexity" evidence="1">
    <location>
        <begin position="904"/>
        <end position="918"/>
    </location>
</feature>
<feature type="transmembrane region" description="Helical" evidence="2">
    <location>
        <begin position="1268"/>
        <end position="1287"/>
    </location>
</feature>
<evidence type="ECO:0000313" key="3">
    <source>
        <dbReference type="EMBL" id="RYO83399.1"/>
    </source>
</evidence>
<feature type="compositionally biased region" description="Pro residues" evidence="1">
    <location>
        <begin position="424"/>
        <end position="435"/>
    </location>
</feature>
<dbReference type="Proteomes" id="UP000294003">
    <property type="component" value="Unassembled WGS sequence"/>
</dbReference>
<feature type="compositionally biased region" description="Polar residues" evidence="1">
    <location>
        <begin position="724"/>
        <end position="740"/>
    </location>
</feature>
<feature type="compositionally biased region" description="Polar residues" evidence="1">
    <location>
        <begin position="866"/>
        <end position="889"/>
    </location>
</feature>
<dbReference type="Pfam" id="PF11915">
    <property type="entry name" value="DUF3433"/>
    <property type="match status" value="1"/>
</dbReference>
<evidence type="ECO:0000256" key="1">
    <source>
        <dbReference type="SAM" id="MobiDB-lite"/>
    </source>
</evidence>
<feature type="compositionally biased region" description="Low complexity" evidence="1">
    <location>
        <begin position="697"/>
        <end position="708"/>
    </location>
</feature>
<feature type="compositionally biased region" description="Polar residues" evidence="1">
    <location>
        <begin position="37"/>
        <end position="49"/>
    </location>
</feature>
<gene>
    <name evidence="3" type="ORF">DL762_006164</name>
</gene>
<reference evidence="3 4" key="1">
    <citation type="submission" date="2018-06" db="EMBL/GenBank/DDBJ databases">
        <title>Complete Genomes of Monosporascus.</title>
        <authorList>
            <person name="Robinson A.J."/>
            <person name="Natvig D.O."/>
        </authorList>
    </citation>
    <scope>NUCLEOTIDE SEQUENCE [LARGE SCALE GENOMIC DNA]</scope>
    <source>
        <strain evidence="3 4">CBS 609.92</strain>
    </source>
</reference>
<organism evidence="3 4">
    <name type="scientific">Monosporascus cannonballus</name>
    <dbReference type="NCBI Taxonomy" id="155416"/>
    <lineage>
        <taxon>Eukaryota</taxon>
        <taxon>Fungi</taxon>
        <taxon>Dikarya</taxon>
        <taxon>Ascomycota</taxon>
        <taxon>Pezizomycotina</taxon>
        <taxon>Sordariomycetes</taxon>
        <taxon>Xylariomycetidae</taxon>
        <taxon>Xylariales</taxon>
        <taxon>Xylariales incertae sedis</taxon>
        <taxon>Monosporascus</taxon>
    </lineage>
</organism>
<feature type="transmembrane region" description="Helical" evidence="2">
    <location>
        <begin position="1558"/>
        <end position="1577"/>
    </location>
</feature>
<feature type="compositionally biased region" description="Low complexity" evidence="1">
    <location>
        <begin position="782"/>
        <end position="816"/>
    </location>
</feature>
<evidence type="ECO:0000256" key="2">
    <source>
        <dbReference type="SAM" id="Phobius"/>
    </source>
</evidence>
<feature type="compositionally biased region" description="Polar residues" evidence="1">
    <location>
        <begin position="646"/>
        <end position="664"/>
    </location>
</feature>
<feature type="region of interest" description="Disordered" evidence="1">
    <location>
        <begin position="1"/>
        <end position="69"/>
    </location>
</feature>
<keyword evidence="2" id="KW-1133">Transmembrane helix</keyword>
<feature type="compositionally biased region" description="Low complexity" evidence="1">
    <location>
        <begin position="665"/>
        <end position="684"/>
    </location>
</feature>
<feature type="compositionally biased region" description="Low complexity" evidence="1">
    <location>
        <begin position="460"/>
        <end position="471"/>
    </location>
</feature>
<feature type="compositionally biased region" description="Low complexity" evidence="1">
    <location>
        <begin position="257"/>
        <end position="280"/>
    </location>
</feature>
<feature type="compositionally biased region" description="Pro residues" evidence="1">
    <location>
        <begin position="528"/>
        <end position="546"/>
    </location>
</feature>
<protein>
    <submittedName>
        <fullName evidence="3">Uncharacterized protein</fullName>
    </submittedName>
</protein>
<dbReference type="InterPro" id="IPR021840">
    <property type="entry name" value="DUF3433"/>
</dbReference>
<feature type="transmembrane region" description="Helical" evidence="2">
    <location>
        <begin position="1520"/>
        <end position="1538"/>
    </location>
</feature>
<feature type="compositionally biased region" description="Basic and acidic residues" evidence="1">
    <location>
        <begin position="25"/>
        <end position="36"/>
    </location>
</feature>
<feature type="compositionally biased region" description="Polar residues" evidence="1">
    <location>
        <begin position="283"/>
        <end position="301"/>
    </location>
</feature>
<feature type="transmembrane region" description="Helical" evidence="2">
    <location>
        <begin position="170"/>
        <end position="192"/>
    </location>
</feature>
<name>A0ABY0H3R8_9PEZI</name>
<keyword evidence="2" id="KW-0472">Membrane</keyword>
<proteinExistence type="predicted"/>
<feature type="compositionally biased region" description="Polar residues" evidence="1">
    <location>
        <begin position="372"/>
        <end position="384"/>
    </location>
</feature>
<keyword evidence="4" id="KW-1185">Reference proteome</keyword>
<feature type="compositionally biased region" description="Polar residues" evidence="1">
    <location>
        <begin position="942"/>
        <end position="952"/>
    </location>
</feature>
<feature type="compositionally biased region" description="Low complexity" evidence="1">
    <location>
        <begin position="614"/>
        <end position="640"/>
    </location>
</feature>
<dbReference type="EMBL" id="QJNS01000189">
    <property type="protein sequence ID" value="RYO83399.1"/>
    <property type="molecule type" value="Genomic_DNA"/>
</dbReference>
<keyword evidence="2" id="KW-0812">Transmembrane</keyword>
<feature type="compositionally biased region" description="Low complexity" evidence="1">
    <location>
        <begin position="302"/>
        <end position="332"/>
    </location>
</feature>
<feature type="transmembrane region" description="Helical" evidence="2">
    <location>
        <begin position="1145"/>
        <end position="1166"/>
    </location>
</feature>
<accession>A0ABY0H3R8</accession>
<feature type="compositionally biased region" description="Low complexity" evidence="1">
    <location>
        <begin position="756"/>
        <end position="767"/>
    </location>
</feature>